<evidence type="ECO:0000256" key="1">
    <source>
        <dbReference type="SAM" id="MobiDB-lite"/>
    </source>
</evidence>
<sequence>MGAVSMLIFIGMPYLMDNMDPEMKAEFEEQQRKGGPMAAIMGGGQPAGNPLGEFDMAAFLAGGSKKKDGDAGGEGSTKQQQGVRR</sequence>
<organism evidence="2 3">
    <name type="scientific">Ophiocordyceps sinensis (strain Co18 / CGMCC 3.14243)</name>
    <name type="common">Yarsagumba caterpillar fungus</name>
    <name type="synonym">Hirsutella sinensis</name>
    <dbReference type="NCBI Taxonomy" id="911162"/>
    <lineage>
        <taxon>Eukaryota</taxon>
        <taxon>Fungi</taxon>
        <taxon>Dikarya</taxon>
        <taxon>Ascomycota</taxon>
        <taxon>Pezizomycotina</taxon>
        <taxon>Sordariomycetes</taxon>
        <taxon>Hypocreomycetidae</taxon>
        <taxon>Hypocreales</taxon>
        <taxon>Ophiocordycipitaceae</taxon>
        <taxon>Ophiocordyceps</taxon>
    </lineage>
</organism>
<evidence type="ECO:0000313" key="3">
    <source>
        <dbReference type="Proteomes" id="UP000019374"/>
    </source>
</evidence>
<accession>T5A9E0</accession>
<protein>
    <submittedName>
        <fullName evidence="2">Uncharacterized protein</fullName>
    </submittedName>
</protein>
<feature type="region of interest" description="Disordered" evidence="1">
    <location>
        <begin position="62"/>
        <end position="85"/>
    </location>
</feature>
<dbReference type="eggNOG" id="KOG3306">
    <property type="taxonomic scope" value="Eukaryota"/>
</dbReference>
<evidence type="ECO:0000313" key="2">
    <source>
        <dbReference type="EMBL" id="EQK99183.1"/>
    </source>
</evidence>
<name>T5A9E0_OPHSC</name>
<dbReference type="OrthoDB" id="27095at2759"/>
<dbReference type="EMBL" id="KE653586">
    <property type="protein sequence ID" value="EQK99183.1"/>
    <property type="molecule type" value="Genomic_DNA"/>
</dbReference>
<gene>
    <name evidence="2" type="ORF">OCS_05108</name>
</gene>
<dbReference type="Proteomes" id="UP000019374">
    <property type="component" value="Unassembled WGS sequence"/>
</dbReference>
<reference evidence="2 3" key="1">
    <citation type="journal article" date="2013" name="Chin. Sci. Bull.">
        <title>Genome survey uncovers the secrets of sex and lifestyle in caterpillar fungus.</title>
        <authorList>
            <person name="Hu X."/>
            <person name="Zhang Y."/>
            <person name="Xiao G."/>
            <person name="Zheng P."/>
            <person name="Xia Y."/>
            <person name="Zhang X."/>
            <person name="St Leger R.J."/>
            <person name="Liu X."/>
            <person name="Wang C."/>
        </authorList>
    </citation>
    <scope>NUCLEOTIDE SEQUENCE [LARGE SCALE GENOMIC DNA]</scope>
    <source>
        <strain evidence="3">Co18 / CGMCC 3.14243</strain>
        <tissue evidence="2">Fruit-body</tissue>
    </source>
</reference>
<dbReference type="HOGENOM" id="CLU_2475053_0_0_1"/>
<proteinExistence type="predicted"/>
<dbReference type="AlphaFoldDB" id="T5A9E0"/>